<comment type="caution">
    <text evidence="11">The sequence shown here is derived from an EMBL/GenBank/DDBJ whole genome shotgun (WGS) entry which is preliminary data.</text>
</comment>
<dbReference type="PANTHER" id="PTHR14513:SF0">
    <property type="entry name" value="PROTECTION OF TELOMERES PROTEIN 1"/>
    <property type="match status" value="1"/>
</dbReference>
<sequence>MLGVMPICVVSDPRTQPPAHLQRLPIPHLSLSSAAPHMSVKAKVRKKFPLVCPEGDCDYILKTVIQEYEDQQNPPSGFTSINTILFGPLAKDFSETVAEGDLLVLAGFAVGRSPTVKKDGLHPCNLQLAGGDVHVYVYPASTLGPSPNKVSSRTPAVNTEAAKAKYAYVALKDLKAGTIVNVYGVVTFFKQPFRTKGTDYCSTLKITDESDVKLGCSIFSEKLEDHPQIYKTGDIVRLHRVKMQLFNGAVNGMSTLGFSALTFDGTAGSPVTPRTSSRSFHFGDEDRQAVERLRAWAAGQADLPATSAVVLSAVQPRTYFDLTCQLLAKAQMDACCTLLKVWDGTMCADPLLNVSVEQDALEGSLAPTRGRHNLVANVLVYENHVEMARELKPGSYLCIYNLHAVAQSAETPPGGGGAGGAGHLSFQLHRGTAFGRGIRVLPDDSPDLQELKSRLESLENDPSDSSLIEWSTPPESLDMDPENSLTVRTCDHTQERVTLACVKSSTPPRVSHVRVRLRSYQPESLHQALKLHCPNCKVLLDVPDEEAIASRFREALSEAGCCSEPWAFTGHLDSCEPGRQISLHLCRSVEKGTRATFEEMCRMSGVQRSMVPVRSSEGRMTLLDLSAPFLFRGPKRYYGCTQCSQVKHVELDTQAEMEANEGTIAEVLGVQPLQYVFLVKMALEDDTDCLDALLWNDAESFFCVSASDAEASQEQQDCIQQTLDKLCPPGGSLEDHPWLDLCLRSYTVEESGQHMVCHQILNTAVRRTDV</sequence>
<accession>A0A9Q1DGH5</accession>
<dbReference type="GO" id="GO:0010521">
    <property type="term" value="F:telomerase inhibitor activity"/>
    <property type="evidence" value="ECO:0007669"/>
    <property type="project" value="TreeGrafter"/>
</dbReference>
<evidence type="ECO:0000313" key="11">
    <source>
        <dbReference type="EMBL" id="KAJ8269136.1"/>
    </source>
</evidence>
<gene>
    <name evidence="11" type="ORF">COCON_G00117430</name>
</gene>
<evidence type="ECO:0000259" key="10">
    <source>
        <dbReference type="SMART" id="SM00976"/>
    </source>
</evidence>
<dbReference type="Proteomes" id="UP001152803">
    <property type="component" value="Unassembled WGS sequence"/>
</dbReference>
<evidence type="ECO:0000256" key="3">
    <source>
        <dbReference type="ARBA" id="ARBA00008442"/>
    </source>
</evidence>
<evidence type="ECO:0000256" key="8">
    <source>
        <dbReference type="ARBA" id="ARBA00023242"/>
    </source>
</evidence>
<dbReference type="GO" id="GO:0032210">
    <property type="term" value="P:regulation of telomere maintenance via telomerase"/>
    <property type="evidence" value="ECO:0007669"/>
    <property type="project" value="TreeGrafter"/>
</dbReference>
<dbReference type="GO" id="GO:0000783">
    <property type="term" value="C:nuclear telomere cap complex"/>
    <property type="evidence" value="ECO:0007669"/>
    <property type="project" value="TreeGrafter"/>
</dbReference>
<dbReference type="SMART" id="SM00976">
    <property type="entry name" value="Telo_bind"/>
    <property type="match status" value="1"/>
</dbReference>
<dbReference type="SUPFAM" id="SSF50249">
    <property type="entry name" value="Nucleic acid-binding proteins"/>
    <property type="match status" value="2"/>
</dbReference>
<name>A0A9Q1DGH5_CONCO</name>
<dbReference type="InterPro" id="IPR028389">
    <property type="entry name" value="POT1"/>
</dbReference>
<dbReference type="InterPro" id="IPR032042">
    <property type="entry name" value="POT1PC"/>
</dbReference>
<keyword evidence="12" id="KW-1185">Reference proteome</keyword>
<feature type="region of interest" description="Disordered" evidence="9">
    <location>
        <begin position="456"/>
        <end position="481"/>
    </location>
</feature>
<evidence type="ECO:0000256" key="7">
    <source>
        <dbReference type="ARBA" id="ARBA00023125"/>
    </source>
</evidence>
<dbReference type="InterPro" id="IPR011564">
    <property type="entry name" value="Telomer_end-bd_POT1/Cdc13"/>
</dbReference>
<evidence type="ECO:0000256" key="9">
    <source>
        <dbReference type="SAM" id="MobiDB-lite"/>
    </source>
</evidence>
<dbReference type="EMBL" id="JAFJMO010000008">
    <property type="protein sequence ID" value="KAJ8269136.1"/>
    <property type="molecule type" value="Genomic_DNA"/>
</dbReference>
<dbReference type="OrthoDB" id="2186770at2759"/>
<keyword evidence="5" id="KW-0158">Chromosome</keyword>
<dbReference type="AlphaFoldDB" id="A0A9Q1DGH5"/>
<feature type="domain" description="Telomeric single stranded DNA binding POT1/Cdc13" evidence="10">
    <location>
        <begin position="168"/>
        <end position="298"/>
    </location>
</feature>
<dbReference type="CDD" id="cd04497">
    <property type="entry name" value="hPOT1_OB1_like"/>
    <property type="match status" value="1"/>
</dbReference>
<dbReference type="Pfam" id="PF16686">
    <property type="entry name" value="POT1PC"/>
    <property type="match status" value="1"/>
</dbReference>
<dbReference type="InterPro" id="IPR048953">
    <property type="entry name" value="POT1_C_insert"/>
</dbReference>
<dbReference type="InterPro" id="IPR012340">
    <property type="entry name" value="NA-bd_OB-fold"/>
</dbReference>
<evidence type="ECO:0000256" key="4">
    <source>
        <dbReference type="ARBA" id="ARBA00015253"/>
    </source>
</evidence>
<comment type="subcellular location">
    <subcellularLocation>
        <location evidence="2">Chromosome</location>
        <location evidence="2">Telomere</location>
    </subcellularLocation>
    <subcellularLocation>
        <location evidence="1">Nucleus</location>
    </subcellularLocation>
</comment>
<proteinExistence type="inferred from homology"/>
<evidence type="ECO:0000256" key="5">
    <source>
        <dbReference type="ARBA" id="ARBA00022454"/>
    </source>
</evidence>
<dbReference type="GO" id="GO:0016233">
    <property type="term" value="P:telomere capping"/>
    <property type="evidence" value="ECO:0007669"/>
    <property type="project" value="TreeGrafter"/>
</dbReference>
<comment type="similarity">
    <text evidence="3">Belongs to the telombin family.</text>
</comment>
<evidence type="ECO:0000256" key="1">
    <source>
        <dbReference type="ARBA" id="ARBA00004123"/>
    </source>
</evidence>
<evidence type="ECO:0000256" key="6">
    <source>
        <dbReference type="ARBA" id="ARBA00022895"/>
    </source>
</evidence>
<dbReference type="GO" id="GO:0098505">
    <property type="term" value="F:G-rich strand telomeric DNA binding"/>
    <property type="evidence" value="ECO:0007669"/>
    <property type="project" value="TreeGrafter"/>
</dbReference>
<keyword evidence="7" id="KW-0238">DNA-binding</keyword>
<evidence type="ECO:0000313" key="12">
    <source>
        <dbReference type="Proteomes" id="UP001152803"/>
    </source>
</evidence>
<organism evidence="11 12">
    <name type="scientific">Conger conger</name>
    <name type="common">Conger eel</name>
    <name type="synonym">Muraena conger</name>
    <dbReference type="NCBI Taxonomy" id="82655"/>
    <lineage>
        <taxon>Eukaryota</taxon>
        <taxon>Metazoa</taxon>
        <taxon>Chordata</taxon>
        <taxon>Craniata</taxon>
        <taxon>Vertebrata</taxon>
        <taxon>Euteleostomi</taxon>
        <taxon>Actinopterygii</taxon>
        <taxon>Neopterygii</taxon>
        <taxon>Teleostei</taxon>
        <taxon>Anguilliformes</taxon>
        <taxon>Congridae</taxon>
        <taxon>Conger</taxon>
    </lineage>
</organism>
<dbReference type="FunFam" id="2.40.50.140:FF:000119">
    <property type="entry name" value="Protection of telomeres 1 homolog"/>
    <property type="match status" value="1"/>
</dbReference>
<reference evidence="11" key="1">
    <citation type="journal article" date="2023" name="Science">
        <title>Genome structures resolve the early diversification of teleost fishes.</title>
        <authorList>
            <person name="Parey E."/>
            <person name="Louis A."/>
            <person name="Montfort J."/>
            <person name="Bouchez O."/>
            <person name="Roques C."/>
            <person name="Iampietro C."/>
            <person name="Lluch J."/>
            <person name="Castinel A."/>
            <person name="Donnadieu C."/>
            <person name="Desvignes T."/>
            <person name="Floi Bucao C."/>
            <person name="Jouanno E."/>
            <person name="Wen M."/>
            <person name="Mejri S."/>
            <person name="Dirks R."/>
            <person name="Jansen H."/>
            <person name="Henkel C."/>
            <person name="Chen W.J."/>
            <person name="Zahm M."/>
            <person name="Cabau C."/>
            <person name="Klopp C."/>
            <person name="Thompson A.W."/>
            <person name="Robinson-Rechavi M."/>
            <person name="Braasch I."/>
            <person name="Lecointre G."/>
            <person name="Bobe J."/>
            <person name="Postlethwait J.H."/>
            <person name="Berthelot C."/>
            <person name="Roest Crollius H."/>
            <person name="Guiguen Y."/>
        </authorList>
    </citation>
    <scope>NUCLEOTIDE SEQUENCE</scope>
    <source>
        <strain evidence="11">Concon-B</strain>
    </source>
</reference>
<protein>
    <recommendedName>
        <fullName evidence="4">Protection of telomeres protein 1</fullName>
    </recommendedName>
</protein>
<dbReference type="Pfam" id="PF21375">
    <property type="entry name" value="POT1_C_insert"/>
    <property type="match status" value="1"/>
</dbReference>
<keyword evidence="6" id="KW-0779">Telomere</keyword>
<dbReference type="PANTHER" id="PTHR14513">
    <property type="entry name" value="PROTECTION OF TELOMERES 1"/>
    <property type="match status" value="1"/>
</dbReference>
<dbReference type="Gene3D" id="2.40.50.140">
    <property type="entry name" value="Nucleic acid-binding proteins"/>
    <property type="match status" value="2"/>
</dbReference>
<dbReference type="Pfam" id="PF02765">
    <property type="entry name" value="POT1"/>
    <property type="match status" value="1"/>
</dbReference>
<keyword evidence="8" id="KW-0539">Nucleus</keyword>
<evidence type="ECO:0000256" key="2">
    <source>
        <dbReference type="ARBA" id="ARBA00004574"/>
    </source>
</evidence>